<dbReference type="PANTHER" id="PTHR31503:SF36">
    <property type="entry name" value="SODIUM_CALCIUM EXCHANGER MEMBRANE REGION DOMAIN-CONTAINING PROTEIN"/>
    <property type="match status" value="1"/>
</dbReference>
<dbReference type="Proteomes" id="UP000323000">
    <property type="component" value="Chromosome 3"/>
</dbReference>
<evidence type="ECO:0000256" key="7">
    <source>
        <dbReference type="ARBA" id="ARBA00023136"/>
    </source>
</evidence>
<evidence type="ECO:0000256" key="6">
    <source>
        <dbReference type="ARBA" id="ARBA00023065"/>
    </source>
</evidence>
<proteinExistence type="predicted"/>
<name>A0A5C7ICD7_9ROSI</name>
<dbReference type="InterPro" id="IPR004713">
    <property type="entry name" value="CaH_exchang"/>
</dbReference>
<feature type="transmembrane region" description="Helical" evidence="8">
    <location>
        <begin position="105"/>
        <end position="129"/>
    </location>
</feature>
<evidence type="ECO:0000256" key="8">
    <source>
        <dbReference type="SAM" id="Phobius"/>
    </source>
</evidence>
<dbReference type="PANTHER" id="PTHR31503">
    <property type="entry name" value="VACUOLAR CALCIUM ION TRANSPORTER"/>
    <property type="match status" value="1"/>
</dbReference>
<evidence type="ECO:0000313" key="11">
    <source>
        <dbReference type="Proteomes" id="UP000323000"/>
    </source>
</evidence>
<dbReference type="GO" id="GO:0012505">
    <property type="term" value="C:endomembrane system"/>
    <property type="evidence" value="ECO:0007669"/>
    <property type="project" value="UniProtKB-SubCell"/>
</dbReference>
<keyword evidence="4 8" id="KW-0812">Transmembrane</keyword>
<sequence length="155" mass="16197">MASTPLHLIPLSLSAEAESMCNQTYGFLPCTTTVLGNLFLIIVYGYLMFAAATYLTDGTELLLAIRGPGVVGGLSLPIFGDLPGAMIILVSGLSESKEVAQSQVAIGMGMLAGSTIMLITVIWGSCVVVGKCDLREFNAVDGQDTKGFDLTGMLL</sequence>
<feature type="transmembrane region" description="Helical" evidence="8">
    <location>
        <begin position="33"/>
        <end position="55"/>
    </location>
</feature>
<dbReference type="InterPro" id="IPR004837">
    <property type="entry name" value="NaCa_Exmemb"/>
</dbReference>
<dbReference type="AlphaFoldDB" id="A0A5C7ICD7"/>
<comment type="caution">
    <text evidence="10">The sequence shown here is derived from an EMBL/GenBank/DDBJ whole genome shotgun (WGS) entry which is preliminary data.</text>
</comment>
<evidence type="ECO:0000256" key="1">
    <source>
        <dbReference type="ARBA" id="ARBA00004127"/>
    </source>
</evidence>
<feature type="domain" description="Sodium/calcium exchanger membrane region" evidence="9">
    <location>
        <begin position="38"/>
        <end position="138"/>
    </location>
</feature>
<dbReference type="EMBL" id="VAHF01000003">
    <property type="protein sequence ID" value="TXG66811.1"/>
    <property type="molecule type" value="Genomic_DNA"/>
</dbReference>
<evidence type="ECO:0000256" key="3">
    <source>
        <dbReference type="ARBA" id="ARBA00022449"/>
    </source>
</evidence>
<feature type="transmembrane region" description="Helical" evidence="8">
    <location>
        <begin position="67"/>
        <end position="93"/>
    </location>
</feature>
<dbReference type="GO" id="GO:0006874">
    <property type="term" value="P:intracellular calcium ion homeostasis"/>
    <property type="evidence" value="ECO:0007669"/>
    <property type="project" value="TreeGrafter"/>
</dbReference>
<evidence type="ECO:0000256" key="5">
    <source>
        <dbReference type="ARBA" id="ARBA00022989"/>
    </source>
</evidence>
<keyword evidence="5 8" id="KW-1133">Transmembrane helix</keyword>
<comment type="subcellular location">
    <subcellularLocation>
        <location evidence="1">Endomembrane system</location>
        <topology evidence="1">Multi-pass membrane protein</topology>
    </subcellularLocation>
</comment>
<accession>A0A5C7ICD7</accession>
<evidence type="ECO:0000313" key="10">
    <source>
        <dbReference type="EMBL" id="TXG66811.1"/>
    </source>
</evidence>
<organism evidence="10 11">
    <name type="scientific">Acer yangbiense</name>
    <dbReference type="NCBI Taxonomy" id="1000413"/>
    <lineage>
        <taxon>Eukaryota</taxon>
        <taxon>Viridiplantae</taxon>
        <taxon>Streptophyta</taxon>
        <taxon>Embryophyta</taxon>
        <taxon>Tracheophyta</taxon>
        <taxon>Spermatophyta</taxon>
        <taxon>Magnoliopsida</taxon>
        <taxon>eudicotyledons</taxon>
        <taxon>Gunneridae</taxon>
        <taxon>Pentapetalae</taxon>
        <taxon>rosids</taxon>
        <taxon>malvids</taxon>
        <taxon>Sapindales</taxon>
        <taxon>Sapindaceae</taxon>
        <taxon>Hippocastanoideae</taxon>
        <taxon>Acereae</taxon>
        <taxon>Acer</taxon>
    </lineage>
</organism>
<evidence type="ECO:0000259" key="9">
    <source>
        <dbReference type="Pfam" id="PF01699"/>
    </source>
</evidence>
<dbReference type="GO" id="GO:0016020">
    <property type="term" value="C:membrane"/>
    <property type="evidence" value="ECO:0007669"/>
    <property type="project" value="InterPro"/>
</dbReference>
<evidence type="ECO:0000256" key="4">
    <source>
        <dbReference type="ARBA" id="ARBA00022692"/>
    </source>
</evidence>
<dbReference type="Pfam" id="PF01699">
    <property type="entry name" value="Na_Ca_ex"/>
    <property type="match status" value="1"/>
</dbReference>
<keyword evidence="6" id="KW-0406">Ion transport</keyword>
<keyword evidence="2" id="KW-0813">Transport</keyword>
<dbReference type="GO" id="GO:0015369">
    <property type="term" value="F:calcium:proton antiporter activity"/>
    <property type="evidence" value="ECO:0007669"/>
    <property type="project" value="TreeGrafter"/>
</dbReference>
<reference evidence="11" key="1">
    <citation type="journal article" date="2019" name="Gigascience">
        <title>De novo genome assembly of the endangered Acer yangbiense, a plant species with extremely small populations endemic to Yunnan Province, China.</title>
        <authorList>
            <person name="Yang J."/>
            <person name="Wariss H.M."/>
            <person name="Tao L."/>
            <person name="Zhang R."/>
            <person name="Yun Q."/>
            <person name="Hollingsworth P."/>
            <person name="Dao Z."/>
            <person name="Luo G."/>
            <person name="Guo H."/>
            <person name="Ma Y."/>
            <person name="Sun W."/>
        </authorList>
    </citation>
    <scope>NUCLEOTIDE SEQUENCE [LARGE SCALE GENOMIC DNA]</scope>
    <source>
        <strain evidence="11">cv. Malutang</strain>
    </source>
</reference>
<protein>
    <recommendedName>
        <fullName evidence="9">Sodium/calcium exchanger membrane region domain-containing protein</fullName>
    </recommendedName>
</protein>
<gene>
    <name evidence="10" type="ORF">EZV62_008086</name>
</gene>
<evidence type="ECO:0000256" key="2">
    <source>
        <dbReference type="ARBA" id="ARBA00022448"/>
    </source>
</evidence>
<keyword evidence="11" id="KW-1185">Reference proteome</keyword>
<keyword evidence="7 8" id="KW-0472">Membrane</keyword>
<keyword evidence="3" id="KW-0050">Antiport</keyword>
<dbReference type="OrthoDB" id="26525at2759"/>